<dbReference type="Proteomes" id="UP000219453">
    <property type="component" value="Unassembled WGS sequence"/>
</dbReference>
<evidence type="ECO:0000256" key="4">
    <source>
        <dbReference type="RuleBase" id="RU003719"/>
    </source>
</evidence>
<dbReference type="EMBL" id="OBEJ01000003">
    <property type="protein sequence ID" value="SNZ15633.1"/>
    <property type="molecule type" value="Genomic_DNA"/>
</dbReference>
<dbReference type="InterPro" id="IPR006139">
    <property type="entry name" value="D-isomer_2_OHA_DH_cat_dom"/>
</dbReference>
<dbReference type="Pfam" id="PF02826">
    <property type="entry name" value="2-Hacid_dh_C"/>
    <property type="match status" value="1"/>
</dbReference>
<evidence type="ECO:0000256" key="1">
    <source>
        <dbReference type="ARBA" id="ARBA00005854"/>
    </source>
</evidence>
<dbReference type="SUPFAM" id="SSF52283">
    <property type="entry name" value="Formate/glycerate dehydrogenase catalytic domain-like"/>
    <property type="match status" value="1"/>
</dbReference>
<evidence type="ECO:0000259" key="5">
    <source>
        <dbReference type="Pfam" id="PF00389"/>
    </source>
</evidence>
<gene>
    <name evidence="7" type="ORF">SAMN06269185_2536</name>
</gene>
<feature type="domain" description="D-isomer specific 2-hydroxyacid dehydrogenase NAD-binding" evidence="6">
    <location>
        <begin position="128"/>
        <end position="303"/>
    </location>
</feature>
<dbReference type="Gene3D" id="3.40.50.720">
    <property type="entry name" value="NAD(P)-binding Rossmann-like Domain"/>
    <property type="match status" value="2"/>
</dbReference>
<evidence type="ECO:0000256" key="2">
    <source>
        <dbReference type="ARBA" id="ARBA00023002"/>
    </source>
</evidence>
<evidence type="ECO:0000256" key="3">
    <source>
        <dbReference type="ARBA" id="ARBA00023027"/>
    </source>
</evidence>
<dbReference type="PROSITE" id="PS00670">
    <property type="entry name" value="D_2_HYDROXYACID_DH_2"/>
    <property type="match status" value="1"/>
</dbReference>
<keyword evidence="2 4" id="KW-0560">Oxidoreductase</keyword>
<dbReference type="PANTHER" id="PTHR43761:SF1">
    <property type="entry name" value="D-ISOMER SPECIFIC 2-HYDROXYACID DEHYDROGENASE CATALYTIC DOMAIN-CONTAINING PROTEIN-RELATED"/>
    <property type="match status" value="1"/>
</dbReference>
<dbReference type="InterPro" id="IPR050418">
    <property type="entry name" value="D-iso_2-hydroxyacid_DH_PdxB"/>
</dbReference>
<comment type="similarity">
    <text evidence="1 4">Belongs to the D-isomer specific 2-hydroxyacid dehydrogenase family.</text>
</comment>
<dbReference type="InterPro" id="IPR029753">
    <property type="entry name" value="D-isomer_DH_CS"/>
</dbReference>
<protein>
    <submittedName>
        <fullName evidence="7">D-3-phosphoglycerate dehydrogenase</fullName>
    </submittedName>
</protein>
<evidence type="ECO:0000259" key="6">
    <source>
        <dbReference type="Pfam" id="PF02826"/>
    </source>
</evidence>
<dbReference type="CDD" id="cd05299">
    <property type="entry name" value="CtBP_dh"/>
    <property type="match status" value="1"/>
</dbReference>
<evidence type="ECO:0000313" key="7">
    <source>
        <dbReference type="EMBL" id="SNZ15633.1"/>
    </source>
</evidence>
<dbReference type="InterPro" id="IPR043322">
    <property type="entry name" value="CtBP"/>
</dbReference>
<feature type="domain" description="D-isomer specific 2-hydroxyacid dehydrogenase catalytic" evidence="5">
    <location>
        <begin position="48"/>
        <end position="334"/>
    </location>
</feature>
<name>A0A285P3A0_NATPI</name>
<dbReference type="InterPro" id="IPR036291">
    <property type="entry name" value="NAD(P)-bd_dom_sf"/>
</dbReference>
<accession>A0A285P3A0</accession>
<dbReference type="GO" id="GO:0003714">
    <property type="term" value="F:transcription corepressor activity"/>
    <property type="evidence" value="ECO:0007669"/>
    <property type="project" value="InterPro"/>
</dbReference>
<dbReference type="GO" id="GO:0016616">
    <property type="term" value="F:oxidoreductase activity, acting on the CH-OH group of donors, NAD or NADP as acceptor"/>
    <property type="evidence" value="ECO:0007669"/>
    <property type="project" value="InterPro"/>
</dbReference>
<keyword evidence="3" id="KW-0520">NAD</keyword>
<dbReference type="Pfam" id="PF00389">
    <property type="entry name" value="2-Hacid_dh"/>
    <property type="match status" value="1"/>
</dbReference>
<dbReference type="PANTHER" id="PTHR43761">
    <property type="entry name" value="D-ISOMER SPECIFIC 2-HYDROXYACID DEHYDROGENASE FAMILY PROTEIN (AFU_ORTHOLOGUE AFUA_1G13630)"/>
    <property type="match status" value="1"/>
</dbReference>
<proteinExistence type="inferred from homology"/>
<organism evidence="7 8">
    <name type="scientific">Natronoarchaeum philippinense</name>
    <dbReference type="NCBI Taxonomy" id="558529"/>
    <lineage>
        <taxon>Archaea</taxon>
        <taxon>Methanobacteriati</taxon>
        <taxon>Methanobacteriota</taxon>
        <taxon>Stenosarchaea group</taxon>
        <taxon>Halobacteria</taxon>
        <taxon>Halobacteriales</taxon>
        <taxon>Natronoarchaeaceae</taxon>
    </lineage>
</organism>
<sequence length="339" mass="37278">MQAARSPDIAVGPHPPFDVLMTTTIAVSDTPFIKQDVVRDELAPIDHELEPIPTGDREAIVDADPEALVLDVNTGVDADLVDRLDALQIVARAGTGFDNVDVEACRDAGVEVVNVPGYSTNEVATHAFSLLLACRRTLVEYDRDVKTEEWNWMPDRPFPRFYGSTLGVVSFGTIAQRLADLTAGFDLDLVVYDPYVDEETTDEYDADLVEFEELLDRADAVTIHAPLTEETRGMFDAEAFERMADHAIVVNVGRGGIVDEDALYEALVDREIFGAGLDVMDEEPPTGSPLLERDDVVLTPHAAWYSADSHQDLNETVAGDVRRVLQGEEPENPVQPKGW</sequence>
<dbReference type="InterPro" id="IPR006140">
    <property type="entry name" value="D-isomer_DH_NAD-bd"/>
</dbReference>
<reference evidence="7 8" key="1">
    <citation type="submission" date="2017-09" db="EMBL/GenBank/DDBJ databases">
        <authorList>
            <person name="Ehlers B."/>
            <person name="Leendertz F.H."/>
        </authorList>
    </citation>
    <scope>NUCLEOTIDE SEQUENCE [LARGE SCALE GENOMIC DNA]</scope>
    <source>
        <strain evidence="7 8">DSM 27208</strain>
    </source>
</reference>
<keyword evidence="8" id="KW-1185">Reference proteome</keyword>
<evidence type="ECO:0000313" key="8">
    <source>
        <dbReference type="Proteomes" id="UP000219453"/>
    </source>
</evidence>
<dbReference type="GO" id="GO:0051287">
    <property type="term" value="F:NAD binding"/>
    <property type="evidence" value="ECO:0007669"/>
    <property type="project" value="InterPro"/>
</dbReference>
<dbReference type="SUPFAM" id="SSF51735">
    <property type="entry name" value="NAD(P)-binding Rossmann-fold domains"/>
    <property type="match status" value="1"/>
</dbReference>
<dbReference type="AlphaFoldDB" id="A0A285P3A0"/>